<dbReference type="GO" id="GO:0004222">
    <property type="term" value="F:metalloendopeptidase activity"/>
    <property type="evidence" value="ECO:0007669"/>
    <property type="project" value="TreeGrafter"/>
</dbReference>
<dbReference type="PANTHER" id="PTHR21666:SF268">
    <property type="entry name" value="PEPTIDASE M23 DOMAIN-CONTAINING PROTEIN"/>
    <property type="match status" value="1"/>
</dbReference>
<reference evidence="2 3" key="1">
    <citation type="submission" date="2019-03" db="EMBL/GenBank/DDBJ databases">
        <title>Draft Genome Sequence of Desulfosporosinus fructosivorans Strain 63.6F, Isolated from Marine Sediment in the Baltic Sea.</title>
        <authorList>
            <person name="Hausmann B."/>
            <person name="Vandieken V."/>
            <person name="Pjevac P."/>
            <person name="Schreck K."/>
            <person name="Herbold C.W."/>
            <person name="Loy A."/>
        </authorList>
    </citation>
    <scope>NUCLEOTIDE SEQUENCE [LARGE SCALE GENOMIC DNA]</scope>
    <source>
        <strain evidence="2 3">63.6F</strain>
    </source>
</reference>
<feature type="domain" description="M23ase beta-sheet core" evidence="1">
    <location>
        <begin position="152"/>
        <end position="251"/>
    </location>
</feature>
<accession>A0A4Z0R5X7</accession>
<dbReference type="RefSeq" id="WP_135549315.1">
    <property type="nucleotide sequence ID" value="NZ_SPQQ01000006.1"/>
</dbReference>
<dbReference type="Gene3D" id="2.70.70.10">
    <property type="entry name" value="Glucose Permease (Domain IIA)"/>
    <property type="match status" value="1"/>
</dbReference>
<sequence length="267" mass="30050">MKIPAKLKRMLTQLGFLMIVAIIAWQELHRPPIKSPSDAYPYLTSISPALVKQCIHENRTAPTIPLEELIAIRSTIPESEAQALINQLKNQVPFSAIDWGLLSKVTQNKVKRHKEILNQYTYYQPNVYKFPVIGTTWFGDSFGADREGGIRRHEGTDLFGKEGTPIVSICGGKVEQLGWNRLGGERVGIRGDDGNYYYYAHLKSIATTLVKGNRVQFGEPLGTMGHTGDALTTPDHLHFGIELPNGQWINPYPFLAVWQYWDEEKGS</sequence>
<dbReference type="EMBL" id="SPQQ01000006">
    <property type="protein sequence ID" value="TGE37056.1"/>
    <property type="molecule type" value="Genomic_DNA"/>
</dbReference>
<dbReference type="CDD" id="cd12797">
    <property type="entry name" value="M23_peptidase"/>
    <property type="match status" value="1"/>
</dbReference>
<evidence type="ECO:0000313" key="2">
    <source>
        <dbReference type="EMBL" id="TGE37056.1"/>
    </source>
</evidence>
<gene>
    <name evidence="2" type="ORF">E4K67_18435</name>
</gene>
<dbReference type="InterPro" id="IPR050570">
    <property type="entry name" value="Cell_wall_metabolism_enzyme"/>
</dbReference>
<dbReference type="OrthoDB" id="9810477at2"/>
<evidence type="ECO:0000313" key="3">
    <source>
        <dbReference type="Proteomes" id="UP000298460"/>
    </source>
</evidence>
<protein>
    <submittedName>
        <fullName evidence="2">M23 family metallopeptidase</fullName>
    </submittedName>
</protein>
<dbReference type="PANTHER" id="PTHR21666">
    <property type="entry name" value="PEPTIDASE-RELATED"/>
    <property type="match status" value="1"/>
</dbReference>
<dbReference type="Proteomes" id="UP000298460">
    <property type="component" value="Unassembled WGS sequence"/>
</dbReference>
<proteinExistence type="predicted"/>
<comment type="caution">
    <text evidence="2">The sequence shown here is derived from an EMBL/GenBank/DDBJ whole genome shotgun (WGS) entry which is preliminary data.</text>
</comment>
<dbReference type="Pfam" id="PF01551">
    <property type="entry name" value="Peptidase_M23"/>
    <property type="match status" value="1"/>
</dbReference>
<evidence type="ECO:0000259" key="1">
    <source>
        <dbReference type="Pfam" id="PF01551"/>
    </source>
</evidence>
<name>A0A4Z0R5X7_9FIRM</name>
<dbReference type="InterPro" id="IPR016047">
    <property type="entry name" value="M23ase_b-sheet_dom"/>
</dbReference>
<dbReference type="SUPFAM" id="SSF51261">
    <property type="entry name" value="Duplicated hybrid motif"/>
    <property type="match status" value="1"/>
</dbReference>
<dbReference type="AlphaFoldDB" id="A0A4Z0R5X7"/>
<organism evidence="2 3">
    <name type="scientific">Desulfosporosinus fructosivorans</name>
    <dbReference type="NCBI Taxonomy" id="2018669"/>
    <lineage>
        <taxon>Bacteria</taxon>
        <taxon>Bacillati</taxon>
        <taxon>Bacillota</taxon>
        <taxon>Clostridia</taxon>
        <taxon>Eubacteriales</taxon>
        <taxon>Desulfitobacteriaceae</taxon>
        <taxon>Desulfosporosinus</taxon>
    </lineage>
</organism>
<keyword evidence="3" id="KW-1185">Reference proteome</keyword>
<dbReference type="InterPro" id="IPR011055">
    <property type="entry name" value="Dup_hybrid_motif"/>
</dbReference>